<dbReference type="AlphaFoldDB" id="A0A7M1S1L9"/>
<accession>A0A7M1S1L9</accession>
<evidence type="ECO:0000313" key="2">
    <source>
        <dbReference type="Proteomes" id="UP000595074"/>
    </source>
</evidence>
<dbReference type="KEGG" id="sinu:IMZ28_06560"/>
<proteinExistence type="predicted"/>
<evidence type="ECO:0000313" key="1">
    <source>
        <dbReference type="EMBL" id="QOR61124.1"/>
    </source>
</evidence>
<sequence>MKIDHKAFETLLKAKGISKKAFSAYSSIPYYTVAGWKKSGEVPNYAMILLRNMPTSKAYVTAGELIEAGLPKAILWNNDPDKKVPVDIFIVATLQRAYNDFAVQKLAEFFGWERILAALLKHKERVSDKLIESVTAYLQDHQSAA</sequence>
<organism evidence="1 2">
    <name type="scientific">Sulfurovum indicum</name>
    <dbReference type="NCBI Taxonomy" id="2779528"/>
    <lineage>
        <taxon>Bacteria</taxon>
        <taxon>Pseudomonadati</taxon>
        <taxon>Campylobacterota</taxon>
        <taxon>Epsilonproteobacteria</taxon>
        <taxon>Campylobacterales</taxon>
        <taxon>Sulfurovaceae</taxon>
        <taxon>Sulfurovum</taxon>
    </lineage>
</organism>
<protein>
    <submittedName>
        <fullName evidence="1">Uncharacterized protein</fullName>
    </submittedName>
</protein>
<keyword evidence="2" id="KW-1185">Reference proteome</keyword>
<dbReference type="RefSeq" id="WP_197547797.1">
    <property type="nucleotide sequence ID" value="NZ_CP063164.1"/>
</dbReference>
<gene>
    <name evidence="1" type="ORF">IMZ28_06560</name>
</gene>
<dbReference type="Proteomes" id="UP000595074">
    <property type="component" value="Chromosome"/>
</dbReference>
<name>A0A7M1S1L9_9BACT</name>
<reference evidence="1 2" key="1">
    <citation type="submission" date="2020-10" db="EMBL/GenBank/DDBJ databases">
        <title>The genome of sulfurovum sp.</title>
        <authorList>
            <person name="Xie S."/>
            <person name="Shao Z."/>
            <person name="Jiang L."/>
        </authorList>
    </citation>
    <scope>NUCLEOTIDE SEQUENCE [LARGE SCALE GENOMIC DNA]</scope>
    <source>
        <strain evidence="1 2">ST-419</strain>
    </source>
</reference>
<dbReference type="EMBL" id="CP063164">
    <property type="protein sequence ID" value="QOR61124.1"/>
    <property type="molecule type" value="Genomic_DNA"/>
</dbReference>